<feature type="signal peptide" evidence="1">
    <location>
        <begin position="1"/>
        <end position="24"/>
    </location>
</feature>
<sequence>MLYPIKIRFLAILTGFLLSSAVLAAPIGQPAIPDAFPQGQKLYDRYPNSVMYYYGITGTDPLLRILTGGFHRWPEHIQSLELAHTLSEENFLRRWLSPLVGVVQVAGNITVRNGSNENTIYEFDPYLMFRWANLPWNAYINTSFAIGEGISYASSVPSIEKKDNDNTKRLLNYLMLEATFALPDHPNWQLVARIHHRSGAYGLYRAGNSGSNDIGLGIRYLFN</sequence>
<feature type="chain" id="PRO_5016653878" description="Lipid A 3-O-deacylase PagL" evidence="1">
    <location>
        <begin position="25"/>
        <end position="223"/>
    </location>
</feature>
<dbReference type="AlphaFoldDB" id="A0A370GTK6"/>
<protein>
    <recommendedName>
        <fullName evidence="4">Lipid A 3-O-deacylase PagL</fullName>
    </recommendedName>
</protein>
<dbReference type="OrthoDB" id="323914at2"/>
<keyword evidence="1" id="KW-0732">Signal</keyword>
<keyword evidence="3" id="KW-1185">Reference proteome</keyword>
<gene>
    <name evidence="2" type="ORF">C8D86_105110</name>
</gene>
<proteinExistence type="predicted"/>
<name>A0A370GTK6_9COXI</name>
<accession>A0A370GTK6</accession>
<dbReference type="RefSeq" id="WP_114833878.1">
    <property type="nucleotide sequence ID" value="NZ_LR699114.1"/>
</dbReference>
<comment type="caution">
    <text evidence="2">The sequence shown here is derived from an EMBL/GenBank/DDBJ whole genome shotgun (WGS) entry which is preliminary data.</text>
</comment>
<dbReference type="Proteomes" id="UP000254720">
    <property type="component" value="Unassembled WGS sequence"/>
</dbReference>
<organism evidence="2 3">
    <name type="scientific">Aquicella lusitana</name>
    <dbReference type="NCBI Taxonomy" id="254246"/>
    <lineage>
        <taxon>Bacteria</taxon>
        <taxon>Pseudomonadati</taxon>
        <taxon>Pseudomonadota</taxon>
        <taxon>Gammaproteobacteria</taxon>
        <taxon>Legionellales</taxon>
        <taxon>Coxiellaceae</taxon>
        <taxon>Aquicella</taxon>
    </lineage>
</organism>
<evidence type="ECO:0008006" key="4">
    <source>
        <dbReference type="Google" id="ProtNLM"/>
    </source>
</evidence>
<evidence type="ECO:0000313" key="2">
    <source>
        <dbReference type="EMBL" id="RDI46586.1"/>
    </source>
</evidence>
<evidence type="ECO:0000313" key="3">
    <source>
        <dbReference type="Proteomes" id="UP000254720"/>
    </source>
</evidence>
<evidence type="ECO:0000256" key="1">
    <source>
        <dbReference type="SAM" id="SignalP"/>
    </source>
</evidence>
<reference evidence="2 3" key="1">
    <citation type="submission" date="2018-07" db="EMBL/GenBank/DDBJ databases">
        <title>Genomic Encyclopedia of Type Strains, Phase IV (KMG-IV): sequencing the most valuable type-strain genomes for metagenomic binning, comparative biology and taxonomic classification.</title>
        <authorList>
            <person name="Goeker M."/>
        </authorList>
    </citation>
    <scope>NUCLEOTIDE SEQUENCE [LARGE SCALE GENOMIC DNA]</scope>
    <source>
        <strain evidence="2 3">DSM 16500</strain>
    </source>
</reference>
<dbReference type="EMBL" id="QQAX01000005">
    <property type="protein sequence ID" value="RDI46586.1"/>
    <property type="molecule type" value="Genomic_DNA"/>
</dbReference>